<evidence type="ECO:0000256" key="1">
    <source>
        <dbReference type="ARBA" id="ARBA00023125"/>
    </source>
</evidence>
<dbReference type="AlphaFoldDB" id="A0A1S3HYU8"/>
<dbReference type="PANTHER" id="PTHR35617:SF3">
    <property type="entry name" value="CORE-BINDING (CB) DOMAIN-CONTAINING PROTEIN"/>
    <property type="match status" value="1"/>
</dbReference>
<dbReference type="SUPFAM" id="SSF47823">
    <property type="entry name" value="lambda integrase-like, N-terminal domain"/>
    <property type="match status" value="1"/>
</dbReference>
<dbReference type="InterPro" id="IPR010998">
    <property type="entry name" value="Integrase_recombinase_N"/>
</dbReference>
<accession>A0A1S3HYU8</accession>
<dbReference type="GO" id="GO:0003677">
    <property type="term" value="F:DNA binding"/>
    <property type="evidence" value="ECO:0007669"/>
    <property type="project" value="UniProtKB-KW"/>
</dbReference>
<dbReference type="Proteomes" id="UP000085678">
    <property type="component" value="Unplaced"/>
</dbReference>
<reference evidence="4 5" key="1">
    <citation type="submission" date="2025-04" db="UniProtKB">
        <authorList>
            <consortium name="RefSeq"/>
        </authorList>
    </citation>
    <scope>IDENTIFICATION</scope>
    <source>
        <tissue evidence="4 5">Gonads</tissue>
    </source>
</reference>
<keyword evidence="3" id="KW-1185">Reference proteome</keyword>
<dbReference type="PANTHER" id="PTHR35617">
    <property type="entry name" value="PHAGE_INTEGRASE DOMAIN-CONTAINING PROTEIN"/>
    <property type="match status" value="1"/>
</dbReference>
<dbReference type="Gene3D" id="1.10.150.130">
    <property type="match status" value="1"/>
</dbReference>
<dbReference type="GeneID" id="106159107"/>
<organism evidence="3 5">
    <name type="scientific">Lingula anatina</name>
    <name type="common">Brachiopod</name>
    <name type="synonym">Lingula unguis</name>
    <dbReference type="NCBI Taxonomy" id="7574"/>
    <lineage>
        <taxon>Eukaryota</taxon>
        <taxon>Metazoa</taxon>
        <taxon>Spiralia</taxon>
        <taxon>Lophotrochozoa</taxon>
        <taxon>Brachiopoda</taxon>
        <taxon>Linguliformea</taxon>
        <taxon>Lingulata</taxon>
        <taxon>Lingulida</taxon>
        <taxon>Linguloidea</taxon>
        <taxon>Lingulidae</taxon>
        <taxon>Lingula</taxon>
    </lineage>
</organism>
<keyword evidence="1" id="KW-0238">DNA-binding</keyword>
<evidence type="ECO:0000313" key="5">
    <source>
        <dbReference type="RefSeq" id="XP_013390746.1"/>
    </source>
</evidence>
<evidence type="ECO:0000313" key="4">
    <source>
        <dbReference type="RefSeq" id="XP_013390745.1"/>
    </source>
</evidence>
<name>A0A1S3HYU8_LINAN</name>
<dbReference type="RefSeq" id="XP_013390746.1">
    <property type="nucleotide sequence ID" value="XM_013535292.1"/>
</dbReference>
<feature type="domain" description="Core-binding (CB)" evidence="2">
    <location>
        <begin position="99"/>
        <end position="179"/>
    </location>
</feature>
<dbReference type="KEGG" id="lak:106159107"/>
<dbReference type="InterPro" id="IPR044068">
    <property type="entry name" value="CB"/>
</dbReference>
<evidence type="ECO:0000313" key="3">
    <source>
        <dbReference type="Proteomes" id="UP000085678"/>
    </source>
</evidence>
<sequence length="274" mass="31593">MEVDPFTVSWAHKFVYAFPPFCMIGKVLQKMKVEGVTDIIIFPLWPTQHWYSLLGSMLIDFPVSLFHRDRSVSVIHHPLLNAQDQACSSTCFWQTPGTAELSETAQRIIEASWRDGTKKQHNCYFKQWFSFCSRRDWNTFHASVKSAAEFLTELSERGLRYSALNTARSTLSAFLTIGDSPLGEHPLICRFMKGDLFHTVWWLLGEPTLPVWSWLVPKEKAGSETQQQDQCYVSSMCTRAAEMKVSFLDYHHTEDSKTHHHIKIYNIAASPLQR</sequence>
<dbReference type="PROSITE" id="PS51900">
    <property type="entry name" value="CB"/>
    <property type="match status" value="1"/>
</dbReference>
<proteinExistence type="predicted"/>
<protein>
    <submittedName>
        <fullName evidence="4 5">Uncharacterized protein LOC106159107 isoform X1</fullName>
    </submittedName>
</protein>
<gene>
    <name evidence="4 5" type="primary">LOC106159107</name>
</gene>
<dbReference type="OrthoDB" id="6769862at2759"/>
<evidence type="ECO:0000259" key="2">
    <source>
        <dbReference type="PROSITE" id="PS51900"/>
    </source>
</evidence>
<dbReference type="RefSeq" id="XP_013390745.1">
    <property type="nucleotide sequence ID" value="XM_013535291.1"/>
</dbReference>